<accession>A0A2C5Y6X0</accession>
<feature type="compositionally biased region" description="Basic and acidic residues" evidence="1">
    <location>
        <begin position="415"/>
        <end position="425"/>
    </location>
</feature>
<organism evidence="3 4">
    <name type="scientific">Ophiocordyceps australis</name>
    <dbReference type="NCBI Taxonomy" id="1399860"/>
    <lineage>
        <taxon>Eukaryota</taxon>
        <taxon>Fungi</taxon>
        <taxon>Dikarya</taxon>
        <taxon>Ascomycota</taxon>
        <taxon>Pezizomycotina</taxon>
        <taxon>Sordariomycetes</taxon>
        <taxon>Hypocreomycetidae</taxon>
        <taxon>Hypocreales</taxon>
        <taxon>Ophiocordycipitaceae</taxon>
        <taxon>Ophiocordyceps</taxon>
    </lineage>
</organism>
<sequence>MKAHTTLASFMLLALGAVCQQSVQIPSEIESETRMKEQIAELQRSITFDKDQSIRHVKTFTESTCAYSVLRCPGGTVFTENKEMMPLVATPNGDGNKVYGGRFKYQEDNYVNMTVFFKREVLRRARNFQKANPIVMTRERTNIKIDTTTTGWTVGAQLNLGSWNPATGGTKGVSVSASYSSETIKSTHVSVSDSATISCPPLSACWTEAWTGYVLLKGVCKMYPEVSCANKVDPCTTIGKNWQLPNTCEQVTQWRDRICKPEEIYKECEVVTPLMEGERPYLIEVFFSNPIPELQRPKITGYKGGVYLLGSEDYIYAPDHGADRYWTPTKGWHINNEYPNLDADVAAFKLEVPEVKCLHASGNCLLLSTDEWYCLDKDSEERLYFHFTPGPVSYPKNDELNPDLTKGPQPPRNCTKAEMEPKIYN</sequence>
<dbReference type="AlphaFoldDB" id="A0A2C5Y6X0"/>
<evidence type="ECO:0000256" key="1">
    <source>
        <dbReference type="SAM" id="MobiDB-lite"/>
    </source>
</evidence>
<feature type="chain" id="PRO_5012203157" evidence="2">
    <location>
        <begin position="20"/>
        <end position="425"/>
    </location>
</feature>
<keyword evidence="2" id="KW-0732">Signal</keyword>
<reference evidence="3 4" key="1">
    <citation type="submission" date="2017-06" db="EMBL/GenBank/DDBJ databases">
        <title>Ant-infecting Ophiocordyceps genomes reveal a high diversity of potential behavioral manipulation genes and a possible major role for enterotoxins.</title>
        <authorList>
            <person name="De Bekker C."/>
            <person name="Evans H.C."/>
            <person name="Brachmann A."/>
            <person name="Hughes D.P."/>
        </authorList>
    </citation>
    <scope>NUCLEOTIDE SEQUENCE [LARGE SCALE GENOMIC DNA]</scope>
    <source>
        <strain evidence="3 4">Map64</strain>
    </source>
</reference>
<comment type="caution">
    <text evidence="3">The sequence shown here is derived from an EMBL/GenBank/DDBJ whole genome shotgun (WGS) entry which is preliminary data.</text>
</comment>
<protein>
    <submittedName>
        <fullName evidence="3">Uncharacterized protein</fullName>
    </submittedName>
</protein>
<feature type="signal peptide" evidence="2">
    <location>
        <begin position="1"/>
        <end position="19"/>
    </location>
</feature>
<evidence type="ECO:0000313" key="4">
    <source>
        <dbReference type="Proteomes" id="UP000226192"/>
    </source>
</evidence>
<dbReference type="Proteomes" id="UP000226192">
    <property type="component" value="Unassembled WGS sequence"/>
</dbReference>
<evidence type="ECO:0000256" key="2">
    <source>
        <dbReference type="SAM" id="SignalP"/>
    </source>
</evidence>
<gene>
    <name evidence="3" type="ORF">CDD81_6417</name>
</gene>
<feature type="region of interest" description="Disordered" evidence="1">
    <location>
        <begin position="396"/>
        <end position="425"/>
    </location>
</feature>
<dbReference type="EMBL" id="NJET01000059">
    <property type="protein sequence ID" value="PHH62992.1"/>
    <property type="molecule type" value="Genomic_DNA"/>
</dbReference>
<name>A0A2C5Y6X0_9HYPO</name>
<proteinExistence type="predicted"/>
<dbReference type="OrthoDB" id="4931909at2759"/>
<keyword evidence="4" id="KW-1185">Reference proteome</keyword>
<evidence type="ECO:0000313" key="3">
    <source>
        <dbReference type="EMBL" id="PHH62992.1"/>
    </source>
</evidence>